<dbReference type="SMART" id="SM00829">
    <property type="entry name" value="PKS_ER"/>
    <property type="match status" value="1"/>
</dbReference>
<dbReference type="Pfam" id="PF08240">
    <property type="entry name" value="ADH_N"/>
    <property type="match status" value="1"/>
</dbReference>
<keyword evidence="5" id="KW-0560">Oxidoreductase</keyword>
<proteinExistence type="inferred from homology"/>
<dbReference type="SUPFAM" id="SSF50129">
    <property type="entry name" value="GroES-like"/>
    <property type="match status" value="1"/>
</dbReference>
<dbReference type="EMBL" id="LT671858">
    <property type="protein sequence ID" value="SIM36629.1"/>
    <property type="molecule type" value="Genomic_DNA"/>
</dbReference>
<dbReference type="GO" id="GO:0004022">
    <property type="term" value="F:alcohol dehydrogenase (NAD+) activity"/>
    <property type="evidence" value="ECO:0007669"/>
    <property type="project" value="TreeGrafter"/>
</dbReference>
<dbReference type="PANTHER" id="PTHR42940:SF8">
    <property type="entry name" value="VACUOLAR PROTEIN SORTING-ASSOCIATED PROTEIN 11"/>
    <property type="match status" value="1"/>
</dbReference>
<keyword evidence="3" id="KW-0479">Metal-binding</keyword>
<comment type="similarity">
    <text evidence="2">Belongs to the zinc-containing alcohol dehydrogenase family.</text>
</comment>
<evidence type="ECO:0000256" key="1">
    <source>
        <dbReference type="ARBA" id="ARBA00001947"/>
    </source>
</evidence>
<dbReference type="GO" id="GO:0044281">
    <property type="term" value="P:small molecule metabolic process"/>
    <property type="evidence" value="ECO:0007669"/>
    <property type="project" value="UniProtKB-ARBA"/>
</dbReference>
<evidence type="ECO:0000259" key="6">
    <source>
        <dbReference type="SMART" id="SM00829"/>
    </source>
</evidence>
<dbReference type="Pfam" id="PF00107">
    <property type="entry name" value="ADH_zinc_N"/>
    <property type="match status" value="1"/>
</dbReference>
<sequence>MKAYFIDKFGIENIEMRDVKEPSTAKGFVKVNPVMAGINPLDYNVIAGKVLYGINPMPHIPGSEILAIVSEDSGKFRKGDRVVVYNRIYDGTCEYCISGREYLCPNGGIYGVVSNGGFAETLLIKEENLYRVPDTISDEVAVSFPIAAMTPYHALKEAGARAGQTLMVYGASGNTGIFAIQLANMMGLNVFAVSSKAYLDEYGARETFPAEKIPEDFKADIVINPLGGEFFSKSLTHVQRRGKLITFGVLNGRDTTIDIGRIYTNEISIIGSTGGSRQDMRELIDLASGRKLNVKMDKIFQFDQLKDALVYFGKPRDGRVLIRF</sequence>
<dbReference type="Gene3D" id="3.40.50.720">
    <property type="entry name" value="NAD(P)-binding Rossmann-like Domain"/>
    <property type="match status" value="1"/>
</dbReference>
<dbReference type="GO" id="GO:0043168">
    <property type="term" value="F:anion binding"/>
    <property type="evidence" value="ECO:0007669"/>
    <property type="project" value="UniProtKB-ARBA"/>
</dbReference>
<feature type="domain" description="Enoyl reductase (ER)" evidence="6">
    <location>
        <begin position="10"/>
        <end position="322"/>
    </location>
</feature>
<evidence type="ECO:0000313" key="7">
    <source>
        <dbReference type="EMBL" id="SIM36629.1"/>
    </source>
</evidence>
<evidence type="ECO:0000256" key="2">
    <source>
        <dbReference type="ARBA" id="ARBA00008072"/>
    </source>
</evidence>
<evidence type="ECO:0000256" key="5">
    <source>
        <dbReference type="ARBA" id="ARBA00023002"/>
    </source>
</evidence>
<gene>
    <name evidence="7" type="ORF">CSP5_0266</name>
</gene>
<organism evidence="7 8">
    <name type="scientific">Cuniculiplasma divulgatum</name>
    <dbReference type="NCBI Taxonomy" id="1673428"/>
    <lineage>
        <taxon>Archaea</taxon>
        <taxon>Methanobacteriati</taxon>
        <taxon>Thermoplasmatota</taxon>
        <taxon>Thermoplasmata</taxon>
        <taxon>Thermoplasmatales</taxon>
        <taxon>Cuniculiplasmataceae</taxon>
        <taxon>Cuniculiplasma</taxon>
    </lineage>
</organism>
<name>A0A1N5SL27_9ARCH</name>
<keyword evidence="4" id="KW-0862">Zinc</keyword>
<evidence type="ECO:0000256" key="3">
    <source>
        <dbReference type="ARBA" id="ARBA00022723"/>
    </source>
</evidence>
<dbReference type="InterPro" id="IPR013154">
    <property type="entry name" value="ADH-like_N"/>
</dbReference>
<evidence type="ECO:0000313" key="8">
    <source>
        <dbReference type="Proteomes" id="UP000195607"/>
    </source>
</evidence>
<dbReference type="InterPro" id="IPR013149">
    <property type="entry name" value="ADH-like_C"/>
</dbReference>
<evidence type="ECO:0000256" key="4">
    <source>
        <dbReference type="ARBA" id="ARBA00022833"/>
    </source>
</evidence>
<dbReference type="AlphaFoldDB" id="A0A1N5SL27"/>
<accession>A0A1N5SL27</accession>
<dbReference type="GO" id="GO:0046872">
    <property type="term" value="F:metal ion binding"/>
    <property type="evidence" value="ECO:0007669"/>
    <property type="project" value="UniProtKB-KW"/>
</dbReference>
<dbReference type="Gene3D" id="3.90.180.10">
    <property type="entry name" value="Medium-chain alcohol dehydrogenases, catalytic domain"/>
    <property type="match status" value="1"/>
</dbReference>
<dbReference type="PANTHER" id="PTHR42940">
    <property type="entry name" value="ALCOHOL DEHYDROGENASE 1-RELATED"/>
    <property type="match status" value="1"/>
</dbReference>
<comment type="cofactor">
    <cofactor evidence="1">
        <name>Zn(2+)</name>
        <dbReference type="ChEBI" id="CHEBI:29105"/>
    </cofactor>
</comment>
<protein>
    <submittedName>
        <fullName evidence="7">NADPH:quinone reductase or related Zn-dependent oxidoreductase</fullName>
    </submittedName>
</protein>
<dbReference type="InterPro" id="IPR036291">
    <property type="entry name" value="NAD(P)-bd_dom_sf"/>
</dbReference>
<dbReference type="InterPro" id="IPR011032">
    <property type="entry name" value="GroES-like_sf"/>
</dbReference>
<dbReference type="GO" id="GO:0030554">
    <property type="term" value="F:adenyl nucleotide binding"/>
    <property type="evidence" value="ECO:0007669"/>
    <property type="project" value="UniProtKB-ARBA"/>
</dbReference>
<dbReference type="InterPro" id="IPR020843">
    <property type="entry name" value="ER"/>
</dbReference>
<dbReference type="RefSeq" id="WP_148689500.1">
    <property type="nucleotide sequence ID" value="NZ_LT671858.1"/>
</dbReference>
<dbReference type="GO" id="GO:0005737">
    <property type="term" value="C:cytoplasm"/>
    <property type="evidence" value="ECO:0007669"/>
    <property type="project" value="TreeGrafter"/>
</dbReference>
<reference evidence="7 8" key="1">
    <citation type="submission" date="2016-04" db="EMBL/GenBank/DDBJ databases">
        <authorList>
            <person name="Evans L.H."/>
            <person name="Alamgir A."/>
            <person name="Owens N."/>
            <person name="Weber N.D."/>
            <person name="Virtaneva K."/>
            <person name="Barbian K."/>
            <person name="Babar A."/>
            <person name="Rosenke K."/>
        </authorList>
    </citation>
    <scope>NUCLEOTIDE SEQUENCE [LARGE SCALE GENOMIC DNA]</scope>
    <source>
        <strain evidence="8">S5(T) (JCM 30642 \VKM B-2941)</strain>
    </source>
</reference>
<dbReference type="SUPFAM" id="SSF51735">
    <property type="entry name" value="NAD(P)-binding Rossmann-fold domains"/>
    <property type="match status" value="1"/>
</dbReference>
<dbReference type="GeneID" id="41587569"/>
<dbReference type="Proteomes" id="UP000195607">
    <property type="component" value="Chromosome I"/>
</dbReference>